<name>A0A0M0L5R1_9BACI</name>
<accession>A0A0M0L5R1</accession>
<dbReference type="Proteomes" id="UP000037558">
    <property type="component" value="Unassembled WGS sequence"/>
</dbReference>
<sequence length="509" mass="60607">MEDKKISDAITKKEIENWKPGEIIFIKAGTGKGKSYFIKNRLYEFAKKINKKILMLVHRRDCGTQFQGEIDAGNKSDFIHIKTYQYIEFHAEKFDFSQYQYIVCDESHYYISDAAFNKTTDIGLEAVLKQRDKVKIFMSATGDKIERYLANRKGLNPRHYPSKELEKEFLNFNFIKTLSFFKKDETLEGFVQTAIRDKIKAIFFIHNAEKAYKLYSKYKEHCLFNCSKHNKRYYQYVNAEKIDEMLHNERFDSLILITTTCMDAGVSIKDKELKDIVCDVKDTDTLIQCIGRKRILDETDKLNLYIKNISNQQIGGTQTKLNRKLKKADFFREYGTKKYIEKYGRDPDSHSIVYDEVTDDENKGIKKLNELMYYKCKLDVFEIEIMKTHKYFHYANYLAYILGFYDKEFDDFSYNFIEDTNDQIELESYLDSMVGRVMLSRKDRTELIEKINVRDGNNNRLLRNINILNGKLQETKMNYIIEQFETSRIIHDKKRNFKQAWKVRRLCDY</sequence>
<dbReference type="EMBL" id="LILC01000013">
    <property type="protein sequence ID" value="KOO46411.1"/>
    <property type="molecule type" value="Genomic_DNA"/>
</dbReference>
<dbReference type="AlphaFoldDB" id="A0A0M0L5R1"/>
<protein>
    <submittedName>
        <fullName evidence="1">Uncharacterized protein</fullName>
    </submittedName>
</protein>
<gene>
    <name evidence="1" type="ORF">AMD01_11305</name>
</gene>
<dbReference type="PATRIC" id="fig|284581.3.peg.2373"/>
<keyword evidence="2" id="KW-1185">Reference proteome</keyword>
<dbReference type="InterPro" id="IPR027417">
    <property type="entry name" value="P-loop_NTPase"/>
</dbReference>
<reference evidence="2" key="1">
    <citation type="submission" date="2015-08" db="EMBL/GenBank/DDBJ databases">
        <title>Fjat-14210 dsm16467.</title>
        <authorList>
            <person name="Liu B."/>
            <person name="Wang J."/>
            <person name="Zhu Y."/>
            <person name="Liu G."/>
            <person name="Chen Q."/>
            <person name="Chen Z."/>
            <person name="Lan J."/>
            <person name="Che J."/>
            <person name="Ge C."/>
            <person name="Shi H."/>
            <person name="Pan Z."/>
            <person name="Liu X."/>
        </authorList>
    </citation>
    <scope>NUCLEOTIDE SEQUENCE [LARGE SCALE GENOMIC DNA]</scope>
    <source>
        <strain evidence="2">DSM 16467</strain>
    </source>
</reference>
<evidence type="ECO:0000313" key="1">
    <source>
        <dbReference type="EMBL" id="KOO46411.1"/>
    </source>
</evidence>
<dbReference type="OrthoDB" id="1803680at2"/>
<dbReference type="SUPFAM" id="SSF52540">
    <property type="entry name" value="P-loop containing nucleoside triphosphate hydrolases"/>
    <property type="match status" value="1"/>
</dbReference>
<proteinExistence type="predicted"/>
<evidence type="ECO:0000313" key="2">
    <source>
        <dbReference type="Proteomes" id="UP000037558"/>
    </source>
</evidence>
<dbReference type="Gene3D" id="3.40.50.300">
    <property type="entry name" value="P-loop containing nucleotide triphosphate hydrolases"/>
    <property type="match status" value="1"/>
</dbReference>
<organism evidence="1 2">
    <name type="scientific">Priestia koreensis</name>
    <dbReference type="NCBI Taxonomy" id="284581"/>
    <lineage>
        <taxon>Bacteria</taxon>
        <taxon>Bacillati</taxon>
        <taxon>Bacillota</taxon>
        <taxon>Bacilli</taxon>
        <taxon>Bacillales</taxon>
        <taxon>Bacillaceae</taxon>
        <taxon>Priestia</taxon>
    </lineage>
</organism>
<comment type="caution">
    <text evidence="1">The sequence shown here is derived from an EMBL/GenBank/DDBJ whole genome shotgun (WGS) entry which is preliminary data.</text>
</comment>
<dbReference type="STRING" id="284581.AMD01_11305"/>
<dbReference type="RefSeq" id="WP_053401499.1">
    <property type="nucleotide sequence ID" value="NZ_LILC01000013.1"/>
</dbReference>